<keyword evidence="2" id="KW-0575">Peroxidase</keyword>
<organism evidence="2 3">
    <name type="scientific">Flexivirga oryzae</name>
    <dbReference type="NCBI Taxonomy" id="1794944"/>
    <lineage>
        <taxon>Bacteria</taxon>
        <taxon>Bacillati</taxon>
        <taxon>Actinomycetota</taxon>
        <taxon>Actinomycetes</taxon>
        <taxon>Micrococcales</taxon>
        <taxon>Dermacoccaceae</taxon>
        <taxon>Flexivirga</taxon>
    </lineage>
</organism>
<dbReference type="Pfam" id="PF02627">
    <property type="entry name" value="CMD"/>
    <property type="match status" value="1"/>
</dbReference>
<feature type="domain" description="Carboxymuconolactone decarboxylase-like" evidence="1">
    <location>
        <begin position="12"/>
        <end position="92"/>
    </location>
</feature>
<dbReference type="PANTHER" id="PTHR34846:SF10">
    <property type="entry name" value="CYTOPLASMIC PROTEIN"/>
    <property type="match status" value="1"/>
</dbReference>
<evidence type="ECO:0000313" key="3">
    <source>
        <dbReference type="Proteomes" id="UP000559182"/>
    </source>
</evidence>
<dbReference type="SUPFAM" id="SSF69118">
    <property type="entry name" value="AhpD-like"/>
    <property type="match status" value="1"/>
</dbReference>
<keyword evidence="3" id="KW-1185">Reference proteome</keyword>
<gene>
    <name evidence="2" type="ORF">FHU39_004786</name>
</gene>
<protein>
    <submittedName>
        <fullName evidence="2">AhpD family alkylhydroperoxidase</fullName>
    </submittedName>
</protein>
<accession>A0A839NI15</accession>
<proteinExistence type="predicted"/>
<dbReference type="RefSeq" id="WP_221185874.1">
    <property type="nucleotide sequence ID" value="NZ_JACHVQ010000007.1"/>
</dbReference>
<dbReference type="GO" id="GO:0051920">
    <property type="term" value="F:peroxiredoxin activity"/>
    <property type="evidence" value="ECO:0007669"/>
    <property type="project" value="InterPro"/>
</dbReference>
<dbReference type="Proteomes" id="UP000559182">
    <property type="component" value="Unassembled WGS sequence"/>
</dbReference>
<dbReference type="InterPro" id="IPR003779">
    <property type="entry name" value="CMD-like"/>
</dbReference>
<dbReference type="Gene3D" id="1.20.1290.10">
    <property type="entry name" value="AhpD-like"/>
    <property type="match status" value="1"/>
</dbReference>
<sequence>MEPRMKIANVVPEAYDAVLGLEKYASAHVDPTLYELVKLRASMINGCGFCIDMHSHDALKAGETPQRLFELMAWREVDCFTDKERAALALVDQVTRLDEGGVSDEVWDEANAQFTEEEVANLLVAIATINVWNRVAIPTRMQPPKR</sequence>
<evidence type="ECO:0000259" key="1">
    <source>
        <dbReference type="Pfam" id="PF02627"/>
    </source>
</evidence>
<reference evidence="2 3" key="1">
    <citation type="submission" date="2020-08" db="EMBL/GenBank/DDBJ databases">
        <title>Sequencing the genomes of 1000 actinobacteria strains.</title>
        <authorList>
            <person name="Klenk H.-P."/>
        </authorList>
    </citation>
    <scope>NUCLEOTIDE SEQUENCE [LARGE SCALE GENOMIC DNA]</scope>
    <source>
        <strain evidence="2 3">DSM 105369</strain>
    </source>
</reference>
<dbReference type="InterPro" id="IPR004675">
    <property type="entry name" value="AhpD_core"/>
</dbReference>
<keyword evidence="2" id="KW-0560">Oxidoreductase</keyword>
<dbReference type="EMBL" id="JACHVQ010000007">
    <property type="protein sequence ID" value="MBB2894735.1"/>
    <property type="molecule type" value="Genomic_DNA"/>
</dbReference>
<dbReference type="NCBIfam" id="TIGR00778">
    <property type="entry name" value="ahpD_dom"/>
    <property type="match status" value="1"/>
</dbReference>
<dbReference type="PANTHER" id="PTHR34846">
    <property type="entry name" value="4-CARBOXYMUCONOLACTONE DECARBOXYLASE FAMILY PROTEIN (AFU_ORTHOLOGUE AFUA_6G11590)"/>
    <property type="match status" value="1"/>
</dbReference>
<dbReference type="InterPro" id="IPR029032">
    <property type="entry name" value="AhpD-like"/>
</dbReference>
<comment type="caution">
    <text evidence="2">The sequence shown here is derived from an EMBL/GenBank/DDBJ whole genome shotgun (WGS) entry which is preliminary data.</text>
</comment>
<name>A0A839NI15_9MICO</name>
<evidence type="ECO:0000313" key="2">
    <source>
        <dbReference type="EMBL" id="MBB2894735.1"/>
    </source>
</evidence>
<dbReference type="AlphaFoldDB" id="A0A839NI15"/>